<dbReference type="CDD" id="cd00038">
    <property type="entry name" value="CAP_ED"/>
    <property type="match status" value="1"/>
</dbReference>
<reference evidence="2 3" key="1">
    <citation type="submission" date="2017-06" db="EMBL/GenBank/DDBJ databases">
        <authorList>
            <person name="Kim H.J."/>
            <person name="Triplett B.A."/>
        </authorList>
    </citation>
    <scope>NUCLEOTIDE SEQUENCE [LARGE SCALE GENOMIC DNA]</scope>
    <source>
        <strain evidence="2 3">DSM 25597</strain>
    </source>
</reference>
<dbReference type="Proteomes" id="UP000198379">
    <property type="component" value="Unassembled WGS sequence"/>
</dbReference>
<keyword evidence="3" id="KW-1185">Reference proteome</keyword>
<dbReference type="RefSeq" id="WP_089371693.1">
    <property type="nucleotide sequence ID" value="NZ_BMEP01000001.1"/>
</dbReference>
<organism evidence="2 3">
    <name type="scientific">Dokdonia pacifica</name>
    <dbReference type="NCBI Taxonomy" id="1627892"/>
    <lineage>
        <taxon>Bacteria</taxon>
        <taxon>Pseudomonadati</taxon>
        <taxon>Bacteroidota</taxon>
        <taxon>Flavobacteriia</taxon>
        <taxon>Flavobacteriales</taxon>
        <taxon>Flavobacteriaceae</taxon>
        <taxon>Dokdonia</taxon>
    </lineage>
</organism>
<dbReference type="GO" id="GO:0016301">
    <property type="term" value="F:kinase activity"/>
    <property type="evidence" value="ECO:0007669"/>
    <property type="project" value="UniProtKB-KW"/>
</dbReference>
<dbReference type="OrthoDB" id="792939at2"/>
<proteinExistence type="predicted"/>
<gene>
    <name evidence="2" type="ORF">SAMN06265376_103376</name>
</gene>
<dbReference type="Pfam" id="PF00027">
    <property type="entry name" value="cNMP_binding"/>
    <property type="match status" value="1"/>
</dbReference>
<evidence type="ECO:0000313" key="3">
    <source>
        <dbReference type="Proteomes" id="UP000198379"/>
    </source>
</evidence>
<dbReference type="EMBL" id="FZNY01000003">
    <property type="protein sequence ID" value="SNR84754.1"/>
    <property type="molecule type" value="Genomic_DNA"/>
</dbReference>
<accession>A0A238ZPV6</accession>
<dbReference type="SUPFAM" id="SSF51206">
    <property type="entry name" value="cAMP-binding domain-like"/>
    <property type="match status" value="1"/>
</dbReference>
<protein>
    <submittedName>
        <fullName evidence="2">cAMP-binding domain of CRP or a regulatory subunit of cAMP-dependent protein kinases</fullName>
    </submittedName>
</protein>
<keyword evidence="2" id="KW-0808">Transferase</keyword>
<dbReference type="Gene3D" id="2.60.120.10">
    <property type="entry name" value="Jelly Rolls"/>
    <property type="match status" value="1"/>
</dbReference>
<dbReference type="InterPro" id="IPR014710">
    <property type="entry name" value="RmlC-like_jellyroll"/>
</dbReference>
<dbReference type="InterPro" id="IPR000595">
    <property type="entry name" value="cNMP-bd_dom"/>
</dbReference>
<sequence>MISTLRKTERYSEEELQLLKAAIVVRDLKKGEVLLEVGAVCSQVCFLEKGAIYQYRVDTDNQEQIIDLNASNDWIINHQSFTGRKPSTYCIQAYEDSTIQVLTINAIHALIAQSQTFLQMGTIMEKAISRVRFFDEQYTPDEKYQYILEQQPALIQKFPQKMLASYLKMSPETLSRVRKRIS</sequence>
<keyword evidence="2" id="KW-0418">Kinase</keyword>
<evidence type="ECO:0000259" key="1">
    <source>
        <dbReference type="Pfam" id="PF00027"/>
    </source>
</evidence>
<dbReference type="InterPro" id="IPR018490">
    <property type="entry name" value="cNMP-bd_dom_sf"/>
</dbReference>
<feature type="domain" description="Cyclic nucleotide-binding" evidence="1">
    <location>
        <begin position="26"/>
        <end position="113"/>
    </location>
</feature>
<name>A0A238ZPV6_9FLAO</name>
<dbReference type="AlphaFoldDB" id="A0A238ZPV6"/>
<evidence type="ECO:0000313" key="2">
    <source>
        <dbReference type="EMBL" id="SNR84754.1"/>
    </source>
</evidence>